<sequence length="273" mass="28320">MTAENVRIGVIGGSGVYRLFPDGVGEQRAIETPFGVTVTVTVGEIGGRRVAFLPRHGADHSVPPHRLDGRPVAWALATLGVRAIISTAAVGSLTPDIPVGSLVLADQLVDRTYGRPQTFFDADLVRHLPFSDPFCPELHAVALGAVDGLVPTASVVVIQGPRFSTRAESRINRSAGIDLVNMTLLPEVALAAELGMGTATLCVVTDVDSGEQAEDAVTAEAVFSRLAAAEPHILEAIGAIARAIPVDYAGRPLIDADAVASVLGWPIVTGATA</sequence>
<reference evidence="5 6" key="1">
    <citation type="submission" date="2019-04" db="EMBL/GenBank/DDBJ databases">
        <authorList>
            <person name="Jiang L."/>
        </authorList>
    </citation>
    <scope>NUCLEOTIDE SEQUENCE [LARGE SCALE GENOMIC DNA]</scope>
    <source>
        <strain evidence="5 6">YIM 131861</strain>
    </source>
</reference>
<dbReference type="AlphaFoldDB" id="A0A4S4FK91"/>
<evidence type="ECO:0000256" key="1">
    <source>
        <dbReference type="ARBA" id="ARBA00022676"/>
    </source>
</evidence>
<dbReference type="Gene3D" id="3.40.50.1580">
    <property type="entry name" value="Nucleoside phosphorylase domain"/>
    <property type="match status" value="1"/>
</dbReference>
<keyword evidence="6" id="KW-1185">Reference proteome</keyword>
<evidence type="ECO:0000313" key="5">
    <source>
        <dbReference type="EMBL" id="THG30384.1"/>
    </source>
</evidence>
<dbReference type="InterPro" id="IPR035994">
    <property type="entry name" value="Nucleoside_phosphorylase_sf"/>
</dbReference>
<dbReference type="GO" id="GO:0019509">
    <property type="term" value="P:L-methionine salvage from methylthioadenosine"/>
    <property type="evidence" value="ECO:0007669"/>
    <property type="project" value="UniProtKB-UniRule"/>
</dbReference>
<keyword evidence="3" id="KW-0660">Purine salvage</keyword>
<feature type="binding site" evidence="3">
    <location>
        <begin position="206"/>
        <end position="208"/>
    </location>
    <ligand>
        <name>substrate</name>
    </ligand>
</feature>
<dbReference type="Pfam" id="PF01048">
    <property type="entry name" value="PNP_UDP_1"/>
    <property type="match status" value="1"/>
</dbReference>
<accession>A0A4S4FK91</accession>
<dbReference type="PANTHER" id="PTHR42679">
    <property type="entry name" value="S-METHYL-5'-THIOADENOSINE PHOSPHORYLASE"/>
    <property type="match status" value="1"/>
</dbReference>
<evidence type="ECO:0000313" key="6">
    <source>
        <dbReference type="Proteomes" id="UP000307380"/>
    </source>
</evidence>
<keyword evidence="1 3" id="KW-0328">Glycosyltransferase</keyword>
<evidence type="ECO:0000259" key="4">
    <source>
        <dbReference type="Pfam" id="PF01048"/>
    </source>
</evidence>
<dbReference type="UniPathway" id="UPA00904">
    <property type="reaction ID" value="UER00873"/>
</dbReference>
<feature type="site" description="Important for substrate specificity" evidence="3">
    <location>
        <position position="219"/>
    </location>
</feature>
<evidence type="ECO:0000256" key="2">
    <source>
        <dbReference type="ARBA" id="ARBA00022679"/>
    </source>
</evidence>
<feature type="binding site" evidence="3">
    <location>
        <position position="182"/>
    </location>
    <ligand>
        <name>substrate</name>
    </ligand>
</feature>
<comment type="pathway">
    <text evidence="3">Amino-acid biosynthesis; L-methionine biosynthesis via salvage pathway; S-methyl-5-thio-alpha-D-ribose 1-phosphate from S-methyl-5'-thioadenosine (phosphorylase route): step 1/1.</text>
</comment>
<comment type="catalytic activity">
    <reaction evidence="3">
        <text>S-methyl-5'-thioadenosine + phosphate = 5-(methylsulfanyl)-alpha-D-ribose 1-phosphate + adenine</text>
        <dbReference type="Rhea" id="RHEA:11852"/>
        <dbReference type="ChEBI" id="CHEBI:16708"/>
        <dbReference type="ChEBI" id="CHEBI:17509"/>
        <dbReference type="ChEBI" id="CHEBI:43474"/>
        <dbReference type="ChEBI" id="CHEBI:58533"/>
        <dbReference type="EC" id="2.4.2.28"/>
    </reaction>
</comment>
<dbReference type="RefSeq" id="WP_136425350.1">
    <property type="nucleotide sequence ID" value="NZ_SSSN01000014.1"/>
</dbReference>
<name>A0A4S4FK91_9MICO</name>
<comment type="caution">
    <text evidence="5">The sequence shown here is derived from an EMBL/GenBank/DDBJ whole genome shotgun (WGS) entry which is preliminary data.</text>
</comment>
<dbReference type="Proteomes" id="UP000307380">
    <property type="component" value="Unassembled WGS sequence"/>
</dbReference>
<dbReference type="SUPFAM" id="SSF53167">
    <property type="entry name" value="Purine and uridine phosphorylases"/>
    <property type="match status" value="1"/>
</dbReference>
<comment type="caution">
    <text evidence="3">Lacks conserved residue(s) required for the propagation of feature annotation.</text>
</comment>
<dbReference type="InterPro" id="IPR010044">
    <property type="entry name" value="MTAP"/>
</dbReference>
<comment type="subunit">
    <text evidence="3">Homohexamer. Dimer of a homotrimer.</text>
</comment>
<dbReference type="EMBL" id="SSSN01000014">
    <property type="protein sequence ID" value="THG30384.1"/>
    <property type="molecule type" value="Genomic_DNA"/>
</dbReference>
<comment type="function">
    <text evidence="3">Catalyzes the reversible phosphorylation of S-methyl-5'-thioadenosine (MTA) to adenine and 5-methylthioribose-1-phosphate. Involved in the breakdown of MTA, a major by-product of polyamine biosynthesis. Responsible for the first step in the methionine salvage pathway after MTA has been generated from S-adenosylmethionine. Has broad substrate specificity with 6-aminopurine nucleosides as preferred substrates.</text>
</comment>
<dbReference type="GO" id="GO:0006166">
    <property type="term" value="P:purine ribonucleoside salvage"/>
    <property type="evidence" value="ECO:0007669"/>
    <property type="project" value="UniProtKB-KW"/>
</dbReference>
<dbReference type="HAMAP" id="MF_01963">
    <property type="entry name" value="MTAP"/>
    <property type="match status" value="1"/>
</dbReference>
<dbReference type="EC" id="2.4.2.28" evidence="3"/>
<organism evidence="5 6">
    <name type="scientific">Orlajensenia flava</name>
    <dbReference type="NCBI Taxonomy" id="2565934"/>
    <lineage>
        <taxon>Bacteria</taxon>
        <taxon>Bacillati</taxon>
        <taxon>Actinomycetota</taxon>
        <taxon>Actinomycetes</taxon>
        <taxon>Micrococcales</taxon>
        <taxon>Microbacteriaceae</taxon>
        <taxon>Orlajensenia</taxon>
    </lineage>
</organism>
<comment type="similarity">
    <text evidence="3">Belongs to the PNP/MTAP phosphorylase family. MTAP subfamily.</text>
</comment>
<feature type="binding site" evidence="3">
    <location>
        <position position="183"/>
    </location>
    <ligand>
        <name>phosphate</name>
        <dbReference type="ChEBI" id="CHEBI:43474"/>
    </ligand>
</feature>
<dbReference type="GO" id="GO:0017061">
    <property type="term" value="F:S-methyl-5-thioadenosine phosphorylase activity"/>
    <property type="evidence" value="ECO:0007669"/>
    <property type="project" value="UniProtKB-UniRule"/>
</dbReference>
<feature type="binding site" evidence="3">
    <location>
        <begin position="55"/>
        <end position="56"/>
    </location>
    <ligand>
        <name>phosphate</name>
        <dbReference type="ChEBI" id="CHEBI:43474"/>
    </ligand>
</feature>
<evidence type="ECO:0000256" key="3">
    <source>
        <dbReference type="HAMAP-Rule" id="MF_01963"/>
    </source>
</evidence>
<dbReference type="GO" id="GO:0005829">
    <property type="term" value="C:cytosol"/>
    <property type="evidence" value="ECO:0007669"/>
    <property type="project" value="TreeGrafter"/>
</dbReference>
<gene>
    <name evidence="3" type="primary">mtnP</name>
    <name evidence="5" type="ORF">E6C70_15195</name>
</gene>
<proteinExistence type="inferred from homology"/>
<keyword evidence="2 3" id="KW-0808">Transferase</keyword>
<feature type="domain" description="Nucleoside phosphorylase" evidence="4">
    <location>
        <begin position="7"/>
        <end position="222"/>
    </location>
</feature>
<protein>
    <recommendedName>
        <fullName evidence="3">S-methyl-5'-thioadenosine phosphorylase</fullName>
        <ecNumber evidence="3">2.4.2.28</ecNumber>
    </recommendedName>
    <alternativeName>
        <fullName evidence="3">5'-methylthioadenosine phosphorylase</fullName>
        <shortName evidence="3">MTA phosphorylase</shortName>
        <shortName evidence="3">MTAP</shortName>
    </alternativeName>
</protein>
<feature type="site" description="Important for substrate specificity" evidence="3">
    <location>
        <position position="164"/>
    </location>
</feature>
<dbReference type="OrthoDB" id="1523230at2"/>
<dbReference type="CDD" id="cd09010">
    <property type="entry name" value="MTAP_SsMTAPII_like_MTIP"/>
    <property type="match status" value="1"/>
</dbReference>
<feature type="binding site" evidence="3">
    <location>
        <position position="14"/>
    </location>
    <ligand>
        <name>phosphate</name>
        <dbReference type="ChEBI" id="CHEBI:43474"/>
    </ligand>
</feature>
<dbReference type="InterPro" id="IPR000845">
    <property type="entry name" value="Nucleoside_phosphorylase_d"/>
</dbReference>
<dbReference type="PANTHER" id="PTHR42679:SF2">
    <property type="entry name" value="S-METHYL-5'-THIOADENOSINE PHOSPHORYLASE"/>
    <property type="match status" value="1"/>
</dbReference>